<dbReference type="EMBL" id="MCFD01000012">
    <property type="protein sequence ID" value="ORX67454.1"/>
    <property type="molecule type" value="Genomic_DNA"/>
</dbReference>
<dbReference type="AlphaFoldDB" id="A0A1Y1W2T6"/>
<evidence type="ECO:0008006" key="3">
    <source>
        <dbReference type="Google" id="ProtNLM"/>
    </source>
</evidence>
<evidence type="ECO:0000313" key="1">
    <source>
        <dbReference type="EMBL" id="ORX67454.1"/>
    </source>
</evidence>
<reference evidence="1 2" key="1">
    <citation type="submission" date="2016-07" db="EMBL/GenBank/DDBJ databases">
        <title>Pervasive Adenine N6-methylation of Active Genes in Fungi.</title>
        <authorList>
            <consortium name="DOE Joint Genome Institute"/>
            <person name="Mondo S.J."/>
            <person name="Dannebaum R.O."/>
            <person name="Kuo R.C."/>
            <person name="Labutti K."/>
            <person name="Haridas S."/>
            <person name="Kuo A."/>
            <person name="Salamov A."/>
            <person name="Ahrendt S.R."/>
            <person name="Lipzen A."/>
            <person name="Sullivan W."/>
            <person name="Andreopoulos W.B."/>
            <person name="Clum A."/>
            <person name="Lindquist E."/>
            <person name="Daum C."/>
            <person name="Ramamoorthy G.K."/>
            <person name="Gryganskyi A."/>
            <person name="Culley D."/>
            <person name="Magnuson J.K."/>
            <person name="James T.Y."/>
            <person name="O'Malley M.A."/>
            <person name="Stajich J.E."/>
            <person name="Spatafora J.W."/>
            <person name="Visel A."/>
            <person name="Grigoriev I.V."/>
        </authorList>
    </citation>
    <scope>NUCLEOTIDE SEQUENCE [LARGE SCALE GENOMIC DNA]</scope>
    <source>
        <strain evidence="1 2">ATCC 12442</strain>
    </source>
</reference>
<dbReference type="GeneID" id="63804874"/>
<dbReference type="RefSeq" id="XP_040741341.1">
    <property type="nucleotide sequence ID" value="XM_040888226.1"/>
</dbReference>
<evidence type="ECO:0000313" key="2">
    <source>
        <dbReference type="Proteomes" id="UP000193922"/>
    </source>
</evidence>
<organism evidence="1 2">
    <name type="scientific">Linderina pennispora</name>
    <dbReference type="NCBI Taxonomy" id="61395"/>
    <lineage>
        <taxon>Eukaryota</taxon>
        <taxon>Fungi</taxon>
        <taxon>Fungi incertae sedis</taxon>
        <taxon>Zoopagomycota</taxon>
        <taxon>Kickxellomycotina</taxon>
        <taxon>Kickxellomycetes</taxon>
        <taxon>Kickxellales</taxon>
        <taxon>Kickxellaceae</taxon>
        <taxon>Linderina</taxon>
    </lineage>
</organism>
<dbReference type="OrthoDB" id="5522622at2759"/>
<comment type="caution">
    <text evidence="1">The sequence shown here is derived from an EMBL/GenBank/DDBJ whole genome shotgun (WGS) entry which is preliminary data.</text>
</comment>
<proteinExistence type="predicted"/>
<gene>
    <name evidence="1" type="ORF">DL89DRAFT_269265</name>
</gene>
<accession>A0A1Y1W2T6</accession>
<keyword evidence="2" id="KW-1185">Reference proteome</keyword>
<sequence length="559" mass="62724">MSVDISSLPPHIIELIIEYTSGVLRGTVRTYDKSPTGIRPSFMPFLSICRHWRLTALQLLYQEVVDETNLGFAMLTEDHCWLPTLLTAVTSGAEGLVKSVAMNHSCTDILNGTVAQQLAAGATGDAVFLKPVDLQVILTGLPDSNSDIDSAMAAQEIARTTAQLNRLFPHIQRCYLGMDIGPQHHHRKLLMEFAASMASRAASVTFIDAYFGPGVCELPFIANLENITLFDLSLGGSFFELLYRSAATLKSIELVNATSADFLHLIQHDGGSLIIYPNLQALSIELDDDDVTTRYDLPPGKPFPALKHVKCKHHYPFAQDILVEPNTETLETITLDMPEASPPIITLVDGHVHSQYPHLHCVNLTWDYTSENKSEEWYEHAITSEFSISSHLQQLMIDFWFLWDTDWVLTILKDSICAANLRILDITTVRFSYAQVISLIGLLPNITKLSLCLDDHQGNNSLEDEYNLHLDEVQKVRGTHYPLGRDRLFELDVNLAIETSNEATIDRLVLLISLIPSLKRVYVSYSLEPYLGDIIETLMKTPKYAEFADHIQSISYFFR</sequence>
<dbReference type="Proteomes" id="UP000193922">
    <property type="component" value="Unassembled WGS sequence"/>
</dbReference>
<name>A0A1Y1W2T6_9FUNG</name>
<protein>
    <recommendedName>
        <fullName evidence="3">F-box domain-containing protein</fullName>
    </recommendedName>
</protein>